<reference evidence="3" key="1">
    <citation type="submission" date="2022-10" db="EMBL/GenBank/DDBJ databases">
        <title>Genome assembly of Pristionchus species.</title>
        <authorList>
            <person name="Yoshida K."/>
            <person name="Sommer R.J."/>
        </authorList>
    </citation>
    <scope>NUCLEOTIDE SEQUENCE [LARGE SCALE GENOMIC DNA]</scope>
    <source>
        <strain evidence="3">RS5460</strain>
    </source>
</reference>
<evidence type="ECO:0000256" key="1">
    <source>
        <dbReference type="SAM" id="MobiDB-lite"/>
    </source>
</evidence>
<proteinExistence type="predicted"/>
<feature type="non-terminal residue" evidence="2">
    <location>
        <position position="1"/>
    </location>
</feature>
<accession>A0AAN5CBZ9</accession>
<dbReference type="AlphaFoldDB" id="A0AAN5CBZ9"/>
<feature type="region of interest" description="Disordered" evidence="1">
    <location>
        <begin position="1"/>
        <end position="51"/>
    </location>
</feature>
<organism evidence="2 3">
    <name type="scientific">Pristionchus mayeri</name>
    <dbReference type="NCBI Taxonomy" id="1317129"/>
    <lineage>
        <taxon>Eukaryota</taxon>
        <taxon>Metazoa</taxon>
        <taxon>Ecdysozoa</taxon>
        <taxon>Nematoda</taxon>
        <taxon>Chromadorea</taxon>
        <taxon>Rhabditida</taxon>
        <taxon>Rhabditina</taxon>
        <taxon>Diplogasteromorpha</taxon>
        <taxon>Diplogasteroidea</taxon>
        <taxon>Neodiplogasteridae</taxon>
        <taxon>Pristionchus</taxon>
    </lineage>
</organism>
<name>A0AAN5CBZ9_9BILA</name>
<comment type="caution">
    <text evidence="2">The sequence shown here is derived from an EMBL/GenBank/DDBJ whole genome shotgun (WGS) entry which is preliminary data.</text>
</comment>
<sequence length="76" mass="8210">SSSLTGVSDDRSDEHAACVQQDGQSEEQEGVDHSHLQRRRKKQAEERQAHIADTDIHRGIVCVSTVTVDAGAVEAA</sequence>
<dbReference type="EMBL" id="BTRK01000002">
    <property type="protein sequence ID" value="GMR37652.1"/>
    <property type="molecule type" value="Genomic_DNA"/>
</dbReference>
<feature type="non-terminal residue" evidence="2">
    <location>
        <position position="76"/>
    </location>
</feature>
<protein>
    <submittedName>
        <fullName evidence="2">Uncharacterized protein</fullName>
    </submittedName>
</protein>
<gene>
    <name evidence="2" type="ORF">PMAYCL1PPCAC_07847</name>
</gene>
<dbReference type="Proteomes" id="UP001328107">
    <property type="component" value="Unassembled WGS sequence"/>
</dbReference>
<evidence type="ECO:0000313" key="2">
    <source>
        <dbReference type="EMBL" id="GMR37652.1"/>
    </source>
</evidence>
<keyword evidence="3" id="KW-1185">Reference proteome</keyword>
<evidence type="ECO:0000313" key="3">
    <source>
        <dbReference type="Proteomes" id="UP001328107"/>
    </source>
</evidence>